<evidence type="ECO:0000313" key="2">
    <source>
        <dbReference type="Proteomes" id="UP001226434"/>
    </source>
</evidence>
<dbReference type="Proteomes" id="UP001226434">
    <property type="component" value="Unassembled WGS sequence"/>
</dbReference>
<sequence>MGEAYLDHQSELLTIHSRLFFYGDAASEILTIQLAQDIQQQWNEFHKIVVVKKKVFSFELRIEGFYKPYLTPEEVWYNDDPRNNYFRIEEYSNQDISFVDGIGSNTGYFKLANILDHSTTAAHEYGHTLGLLHPVQLDIRGKGAPGIMYPRGTICDPMYQWNPAAAPATPGGTLNPVHRKVLQSDVDNLQLPKLSFRDDRAIVGEFTSVFHEKHGGAIKNE</sequence>
<protein>
    <submittedName>
        <fullName evidence="1">Peptidase M10</fullName>
    </submittedName>
</protein>
<dbReference type="InterPro" id="IPR024079">
    <property type="entry name" value="MetalloPept_cat_dom_sf"/>
</dbReference>
<organism evidence="1 2">
    <name type="scientific">Pinibacter soli</name>
    <dbReference type="NCBI Taxonomy" id="3044211"/>
    <lineage>
        <taxon>Bacteria</taxon>
        <taxon>Pseudomonadati</taxon>
        <taxon>Bacteroidota</taxon>
        <taxon>Chitinophagia</taxon>
        <taxon>Chitinophagales</taxon>
        <taxon>Chitinophagaceae</taxon>
        <taxon>Pinibacter</taxon>
    </lineage>
</organism>
<dbReference type="EMBL" id="JASBRG010000001">
    <property type="protein sequence ID" value="MDI3318146.1"/>
    <property type="molecule type" value="Genomic_DNA"/>
</dbReference>
<accession>A0ABT6R6E5</accession>
<comment type="caution">
    <text evidence="1">The sequence shown here is derived from an EMBL/GenBank/DDBJ whole genome shotgun (WGS) entry which is preliminary data.</text>
</comment>
<reference evidence="1 2" key="1">
    <citation type="submission" date="2023-05" db="EMBL/GenBank/DDBJ databases">
        <title>Genome sequence of Pinibacter sp. MAH-24.</title>
        <authorList>
            <person name="Huq M.A."/>
        </authorList>
    </citation>
    <scope>NUCLEOTIDE SEQUENCE [LARGE SCALE GENOMIC DNA]</scope>
    <source>
        <strain evidence="1 2">MAH-24</strain>
    </source>
</reference>
<dbReference type="SUPFAM" id="SSF55486">
    <property type="entry name" value="Metalloproteases ('zincins'), catalytic domain"/>
    <property type="match status" value="1"/>
</dbReference>
<proteinExistence type="predicted"/>
<keyword evidence="2" id="KW-1185">Reference proteome</keyword>
<dbReference type="RefSeq" id="WP_282332224.1">
    <property type="nucleotide sequence ID" value="NZ_JASBRG010000001.1"/>
</dbReference>
<evidence type="ECO:0000313" key="1">
    <source>
        <dbReference type="EMBL" id="MDI3318146.1"/>
    </source>
</evidence>
<gene>
    <name evidence="1" type="ORF">QJ048_00080</name>
</gene>
<name>A0ABT6R6E5_9BACT</name>
<dbReference type="Gene3D" id="3.40.390.10">
    <property type="entry name" value="Collagenase (Catalytic Domain)"/>
    <property type="match status" value="1"/>
</dbReference>